<dbReference type="Pfam" id="PF13855">
    <property type="entry name" value="LRR_8"/>
    <property type="match status" value="1"/>
</dbReference>
<dbReference type="PROSITE" id="PS50104">
    <property type="entry name" value="TIR"/>
    <property type="match status" value="1"/>
</dbReference>
<name>A0A1U8A956_NELNU</name>
<dbReference type="SUPFAM" id="SSF52058">
    <property type="entry name" value="L domain-like"/>
    <property type="match status" value="1"/>
</dbReference>
<dbReference type="Pfam" id="PF00931">
    <property type="entry name" value="NB-ARC"/>
    <property type="match status" value="1"/>
</dbReference>
<dbReference type="OrthoDB" id="6160824at2759"/>
<dbReference type="InterPro" id="IPR058192">
    <property type="entry name" value="WHD_ROQ1-like"/>
</dbReference>
<keyword evidence="5" id="KW-1185">Reference proteome</keyword>
<dbReference type="GeneID" id="104601548"/>
<evidence type="ECO:0000256" key="2">
    <source>
        <dbReference type="ARBA" id="ARBA00022737"/>
    </source>
</evidence>
<accession>A0A1U8A956</accession>
<dbReference type="Proteomes" id="UP000189703">
    <property type="component" value="Unplaced"/>
</dbReference>
<dbReference type="GO" id="GO:0007165">
    <property type="term" value="P:signal transduction"/>
    <property type="evidence" value="ECO:0007669"/>
    <property type="project" value="InterPro"/>
</dbReference>
<dbReference type="InterPro" id="IPR001611">
    <property type="entry name" value="Leu-rich_rpt"/>
</dbReference>
<sequence length="922" mass="104464">MVSSHRIGGVSPLSSTTGTTLRWNYDVFLSFRGEDTRKIFVEPLYKALVHRGINTFKDDEELGRGKEIAPELLKAIEESRISVIIFSNNYTSSSWCLEELVKVIECWKRIGQLILPVFYEIDASEVQKRIGNFGEAFVKAGVNIQKVQMWTEALTEIAKFSRWNPHNFLNGNQSIYIQRIVKEVLVRLNKTLLDVTIYPVGLDSRVNEMNSLLDSQSDDVYIIGVCGIGGIGKTTIAMALYNQIFHRFEGCSFLANVREVSEQPNGLVHLQETLLSDILMETDLKINNLTTGIEMIKERLQHKRILLVLDDVDQLEQLEALAYKCNWFGLGSRIIITTRYEDLLHDFKVDKTYKVKELNWIESIQLFSWHAFKRGYPEGDYLELLSSIVDYAKGLPLALEVLGALLFRKSIFEWEGAIKKLKIPHSQIQKKLKVSFDALVNEEKALFLDIACFFVGTKKDYAIKILDSCGFSSEIGIRSLTGKSLVTINEKNEIGMHNLIQEMGKEIVREESPRNPGKRRRLGNSQDVHGILTKNMGTGAIEGLVIENSDGLINELNAEAFAAMQKLRFLKLNHVHLMGSYEHLPRSLRWLCWHGFPLENLPTKFHLENLSILDMQYSRIKQLWNGNKSLKELKILNLSHSVHMTKTPNFLGLPNLERLILEGCISLVDVHHSVGHLEKLIYLNLKNCIKLKDLLRSVWEVKCLESLILSGCSNLHMSQSKPWPLFLCYWKSLSKCPGSIIPPAFSLSSLCFLKCLDLSYCNPLEEPMSSAFVILKSLEELNLSNNNFSSLPDSISCLHQLKFLELRNCTRLKSLPKLPSSLMSLNADGCTSLETLSNLESLTSLVQLHLFQNNLCSLPTGLGGLSRLLYLGLQQCTRLQSIKELPSGLERLLANDCMPLEGLPNIQTCITCRTYSFLIVTS</sequence>
<dbReference type="Pfam" id="PF23282">
    <property type="entry name" value="WHD_ROQ1"/>
    <property type="match status" value="1"/>
</dbReference>
<dbReference type="RefSeq" id="XP_010263216.1">
    <property type="nucleotide sequence ID" value="XM_010264914.2"/>
</dbReference>
<dbReference type="InterPro" id="IPR003591">
    <property type="entry name" value="Leu-rich_rpt_typical-subtyp"/>
</dbReference>
<dbReference type="Pfam" id="PF01582">
    <property type="entry name" value="TIR"/>
    <property type="match status" value="1"/>
</dbReference>
<evidence type="ECO:0000259" key="4">
    <source>
        <dbReference type="PROSITE" id="PS50104"/>
    </source>
</evidence>
<dbReference type="InterPro" id="IPR032675">
    <property type="entry name" value="LRR_dom_sf"/>
</dbReference>
<feature type="domain" description="TIR" evidence="4">
    <location>
        <begin position="23"/>
        <end position="188"/>
    </location>
</feature>
<keyword evidence="1" id="KW-0433">Leucine-rich repeat</keyword>
<dbReference type="KEGG" id="nnu:104601548"/>
<dbReference type="InParanoid" id="A0A1U8A956"/>
<dbReference type="InterPro" id="IPR042197">
    <property type="entry name" value="Apaf_helical"/>
</dbReference>
<keyword evidence="3" id="KW-0520">NAD</keyword>
<dbReference type="FunFam" id="3.40.50.10140:FF:000007">
    <property type="entry name" value="Disease resistance protein (TIR-NBS-LRR class)"/>
    <property type="match status" value="1"/>
</dbReference>
<dbReference type="GO" id="GO:0006952">
    <property type="term" value="P:defense response"/>
    <property type="evidence" value="ECO:0007669"/>
    <property type="project" value="InterPro"/>
</dbReference>
<dbReference type="InterPro" id="IPR027417">
    <property type="entry name" value="P-loop_NTPase"/>
</dbReference>
<dbReference type="PANTHER" id="PTHR11017">
    <property type="entry name" value="LEUCINE-RICH REPEAT-CONTAINING PROTEIN"/>
    <property type="match status" value="1"/>
</dbReference>
<dbReference type="Gene3D" id="3.40.50.10140">
    <property type="entry name" value="Toll/interleukin-1 receptor homology (TIR) domain"/>
    <property type="match status" value="1"/>
</dbReference>
<dbReference type="InterPro" id="IPR000157">
    <property type="entry name" value="TIR_dom"/>
</dbReference>
<dbReference type="SUPFAM" id="SSF52540">
    <property type="entry name" value="P-loop containing nucleoside triphosphate hydrolases"/>
    <property type="match status" value="1"/>
</dbReference>
<dbReference type="InterPro" id="IPR002182">
    <property type="entry name" value="NB-ARC"/>
</dbReference>
<dbReference type="InterPro" id="IPR044974">
    <property type="entry name" value="Disease_R_plants"/>
</dbReference>
<dbReference type="SUPFAM" id="SSF52200">
    <property type="entry name" value="Toll/Interleukin receptor TIR domain"/>
    <property type="match status" value="1"/>
</dbReference>
<dbReference type="PANTHER" id="PTHR11017:SF544">
    <property type="entry name" value="ADP-RIBOSYL CYCLASE_CYCLIC ADP-RIBOSE HYDROLASE"/>
    <property type="match status" value="1"/>
</dbReference>
<dbReference type="GO" id="GO:0043531">
    <property type="term" value="F:ADP binding"/>
    <property type="evidence" value="ECO:0007669"/>
    <property type="project" value="InterPro"/>
</dbReference>
<dbReference type="PRINTS" id="PR00364">
    <property type="entry name" value="DISEASERSIST"/>
</dbReference>
<protein>
    <submittedName>
        <fullName evidence="6">TMV resistance protein N-like isoform X1</fullName>
    </submittedName>
</protein>
<dbReference type="OMA" id="WNLTICP"/>
<reference evidence="6" key="1">
    <citation type="submission" date="2025-08" db="UniProtKB">
        <authorList>
            <consortium name="RefSeq"/>
        </authorList>
    </citation>
    <scope>IDENTIFICATION</scope>
</reference>
<evidence type="ECO:0000313" key="6">
    <source>
        <dbReference type="RefSeq" id="XP_010263216.1"/>
    </source>
</evidence>
<dbReference type="FunCoup" id="A0A1U8A956">
    <property type="interactions" value="253"/>
</dbReference>
<evidence type="ECO:0000313" key="5">
    <source>
        <dbReference type="Proteomes" id="UP000189703"/>
    </source>
</evidence>
<evidence type="ECO:0000256" key="3">
    <source>
        <dbReference type="ARBA" id="ARBA00023027"/>
    </source>
</evidence>
<organism evidence="5 6">
    <name type="scientific">Nelumbo nucifera</name>
    <name type="common">Sacred lotus</name>
    <dbReference type="NCBI Taxonomy" id="4432"/>
    <lineage>
        <taxon>Eukaryota</taxon>
        <taxon>Viridiplantae</taxon>
        <taxon>Streptophyta</taxon>
        <taxon>Embryophyta</taxon>
        <taxon>Tracheophyta</taxon>
        <taxon>Spermatophyta</taxon>
        <taxon>Magnoliopsida</taxon>
        <taxon>Proteales</taxon>
        <taxon>Nelumbonaceae</taxon>
        <taxon>Nelumbo</taxon>
    </lineage>
</organism>
<proteinExistence type="predicted"/>
<evidence type="ECO:0000256" key="1">
    <source>
        <dbReference type="ARBA" id="ARBA00022614"/>
    </source>
</evidence>
<gene>
    <name evidence="6" type="primary">LOC104601548</name>
</gene>
<dbReference type="Gene3D" id="1.10.8.430">
    <property type="entry name" value="Helical domain of apoptotic protease-activating factors"/>
    <property type="match status" value="1"/>
</dbReference>
<dbReference type="SMART" id="SM00255">
    <property type="entry name" value="TIR"/>
    <property type="match status" value="1"/>
</dbReference>
<dbReference type="SMART" id="SM00369">
    <property type="entry name" value="LRR_TYP"/>
    <property type="match status" value="2"/>
</dbReference>
<dbReference type="PROSITE" id="PS51450">
    <property type="entry name" value="LRR"/>
    <property type="match status" value="1"/>
</dbReference>
<dbReference type="AlphaFoldDB" id="A0A1U8A956"/>
<dbReference type="Gene3D" id="3.40.50.300">
    <property type="entry name" value="P-loop containing nucleotide triphosphate hydrolases"/>
    <property type="match status" value="1"/>
</dbReference>
<dbReference type="InterPro" id="IPR035897">
    <property type="entry name" value="Toll_tir_struct_dom_sf"/>
</dbReference>
<keyword evidence="2" id="KW-0677">Repeat</keyword>
<dbReference type="Gene3D" id="3.80.10.10">
    <property type="entry name" value="Ribonuclease Inhibitor"/>
    <property type="match status" value="2"/>
</dbReference>